<dbReference type="GeneID" id="14011232"/>
<evidence type="ECO:0000313" key="2">
    <source>
        <dbReference type="EMBL" id="AFJ20378.1"/>
    </source>
</evidence>
<feature type="transmembrane region" description="Helical" evidence="1">
    <location>
        <begin position="40"/>
        <end position="65"/>
    </location>
</feature>
<evidence type="ECO:0000256" key="1">
    <source>
        <dbReference type="SAM" id="Phobius"/>
    </source>
</evidence>
<accession>K7PBX3</accession>
<evidence type="ECO:0000313" key="3">
    <source>
        <dbReference type="Proteomes" id="UP000118426"/>
    </source>
</evidence>
<dbReference type="Proteomes" id="UP000118426">
    <property type="component" value="Segment"/>
</dbReference>
<proteinExistence type="predicted"/>
<keyword evidence="1" id="KW-0472">Membrane</keyword>
<dbReference type="OrthoDB" id="33094at10239"/>
<organism evidence="2 3">
    <name type="scientific">Cyprinid herpesvirus 1</name>
    <dbReference type="NCBI Taxonomy" id="317858"/>
    <lineage>
        <taxon>Viruses</taxon>
        <taxon>Duplodnaviria</taxon>
        <taxon>Heunggongvirae</taxon>
        <taxon>Peploviricota</taxon>
        <taxon>Herviviricetes</taxon>
        <taxon>Herpesvirales</taxon>
        <taxon>Alloherpesviridae</taxon>
        <taxon>Cyvirus</taxon>
        <taxon>Cyvirus cyprinidallo1</taxon>
    </lineage>
</organism>
<dbReference type="KEGG" id="vg:14011232"/>
<sequence length="253" mass="27836">MAKIKAGKLKKVAKKTGSAFKSGVNKLVVKLPAESERFRILVATVSQTVAPMYALLAMGIAHAMWANNPDLDLNGTFIAIGLTGAFVFLVQVAILVMLCIRVHRGGHKTLMLMRPVIALFVINTVIFVVGVVYSGIVLLCKTVQYSHTAVCVANNAMSLGTLELFTACLIILKETLYGGFRMAEIKARLEGSQEYDEGYDSDDYDVDRYYNVTKRIQDEMGDRSALLADQDDDEWDDESVVGAASRGPRFGRW</sequence>
<protein>
    <submittedName>
        <fullName evidence="2">Membrane protein ORF81</fullName>
    </submittedName>
</protein>
<name>K7PBX3_9VIRU</name>
<feature type="transmembrane region" description="Helical" evidence="1">
    <location>
        <begin position="112"/>
        <end position="139"/>
    </location>
</feature>
<keyword evidence="1" id="KW-0812">Transmembrane</keyword>
<reference evidence="2 3" key="1">
    <citation type="journal article" date="2013" name="J. Virol.">
        <title>Comparative genomics of carp herpesviruses.</title>
        <authorList>
            <person name="Davison A.J."/>
            <person name="Kurobe T."/>
            <person name="Gatherer D."/>
            <person name="Cunningham C."/>
            <person name="Korf I."/>
            <person name="Fukuda H."/>
            <person name="Hedrick R.P."/>
            <person name="Waltzek T.B."/>
        </authorList>
    </citation>
    <scope>NUCLEOTIDE SEQUENCE [LARGE SCALE GENOMIC DNA]</scope>
    <source>
        <strain evidence="2">NG-J1</strain>
    </source>
</reference>
<dbReference type="EMBL" id="JQ815363">
    <property type="protein sequence ID" value="AFJ20378.1"/>
    <property type="molecule type" value="Genomic_DNA"/>
</dbReference>
<keyword evidence="3" id="KW-1185">Reference proteome</keyword>
<feature type="transmembrane region" description="Helical" evidence="1">
    <location>
        <begin position="77"/>
        <end position="100"/>
    </location>
</feature>
<dbReference type="RefSeq" id="YP_007003744.1">
    <property type="nucleotide sequence ID" value="NC_019491.1"/>
</dbReference>
<keyword evidence="1" id="KW-1133">Transmembrane helix</keyword>
<gene>
    <name evidence="2" type="ORF">CyHV1_ORF81</name>
</gene>
<feature type="transmembrane region" description="Helical" evidence="1">
    <location>
        <begin position="145"/>
        <end position="172"/>
    </location>
</feature>